<comment type="caution">
    <text evidence="9">Lacks conserved residue(s) required for the propagation of feature annotation.</text>
</comment>
<name>A0A8J2PLF8_9HEXA</name>
<protein>
    <recommendedName>
        <fullName evidence="9">Riboflavin transporter</fullName>
    </recommendedName>
</protein>
<evidence type="ECO:0000313" key="10">
    <source>
        <dbReference type="EMBL" id="CAG7835288.1"/>
    </source>
</evidence>
<evidence type="ECO:0000256" key="9">
    <source>
        <dbReference type="RuleBase" id="RU368035"/>
    </source>
</evidence>
<evidence type="ECO:0000256" key="8">
    <source>
        <dbReference type="ARBA" id="ARBA00023136"/>
    </source>
</evidence>
<keyword evidence="4 9" id="KW-0813">Transport</keyword>
<feature type="transmembrane region" description="Helical" evidence="9">
    <location>
        <begin position="395"/>
        <end position="418"/>
    </location>
</feature>
<feature type="transmembrane region" description="Helical" evidence="9">
    <location>
        <begin position="154"/>
        <end position="173"/>
    </location>
</feature>
<reference evidence="10" key="1">
    <citation type="submission" date="2021-06" db="EMBL/GenBank/DDBJ databases">
        <authorList>
            <person name="Hodson N. C."/>
            <person name="Mongue J. A."/>
            <person name="Jaron S. K."/>
        </authorList>
    </citation>
    <scope>NUCLEOTIDE SEQUENCE</scope>
</reference>
<dbReference type="EMBL" id="CAJVCH010570578">
    <property type="protein sequence ID" value="CAG7835288.1"/>
    <property type="molecule type" value="Genomic_DNA"/>
</dbReference>
<evidence type="ECO:0000256" key="1">
    <source>
        <dbReference type="ARBA" id="ARBA00000215"/>
    </source>
</evidence>
<dbReference type="PANTHER" id="PTHR12929:SF10">
    <property type="entry name" value="RIBOFLAVIN TRANSPORTER"/>
    <property type="match status" value="1"/>
</dbReference>
<keyword evidence="6 9" id="KW-0812">Transmembrane</keyword>
<sequence>MKPAESATFYVLCVKKSWEYFLPRLIHCHVNHTYIFGGLPVRPVWDWDLGFFWDDTSYVFGQSRSTALLGLLFCLAMVDCSSRVLFLPFMAAFKEMYLTSFFIGEGLSGFLPSVFALIQGVGGNPSCRNVSIENETDQYRIEPVYADPNFSVDVFFFLLFGMMVVSSIAFLLLNQKSIVKGSLVEVALPNPSIVLLGNGNQTIPSYQATDPDNGRQNVRENFGDNLSDSGSDYSVNFMDNVKSRKESADGSLTIKDAFFTHISKPIFFYLLVVQAVVCCFANGILPSIQSYSCLPYGNVAYHWAVTLSSIANPAVCFLAFYVPPPTKVTITNVMILGYGVAGYVLTTAIMSPMPPLVDAAMGEILLVLSWILVVAFFTYVKVSVAMILRSEGKRGLFWCGAVTQLGSTIGAAVTFGVVNYTNTFEGLHHSTGLTWELNFFTSPHTTILSTELNKFGFGVEIILTTTEVPRTVFIRTSSIFPDSEIGH</sequence>
<dbReference type="GO" id="GO:0005886">
    <property type="term" value="C:plasma membrane"/>
    <property type="evidence" value="ECO:0007669"/>
    <property type="project" value="UniProtKB-SubCell"/>
</dbReference>
<keyword evidence="8 9" id="KW-0472">Membrane</keyword>
<organism evidence="10 11">
    <name type="scientific">Allacma fusca</name>
    <dbReference type="NCBI Taxonomy" id="39272"/>
    <lineage>
        <taxon>Eukaryota</taxon>
        <taxon>Metazoa</taxon>
        <taxon>Ecdysozoa</taxon>
        <taxon>Arthropoda</taxon>
        <taxon>Hexapoda</taxon>
        <taxon>Collembola</taxon>
        <taxon>Symphypleona</taxon>
        <taxon>Sminthuridae</taxon>
        <taxon>Allacma</taxon>
    </lineage>
</organism>
<dbReference type="AlphaFoldDB" id="A0A8J2PLF8"/>
<keyword evidence="11" id="KW-1185">Reference proteome</keyword>
<evidence type="ECO:0000256" key="3">
    <source>
        <dbReference type="ARBA" id="ARBA00006366"/>
    </source>
</evidence>
<dbReference type="PANTHER" id="PTHR12929">
    <property type="entry name" value="SOLUTE CARRIER FAMILY 52"/>
    <property type="match status" value="1"/>
</dbReference>
<keyword evidence="5 9" id="KW-1003">Cell membrane</keyword>
<dbReference type="Proteomes" id="UP000708208">
    <property type="component" value="Unassembled WGS sequence"/>
</dbReference>
<feature type="transmembrane region" description="Helical" evidence="9">
    <location>
        <begin position="333"/>
        <end position="352"/>
    </location>
</feature>
<dbReference type="Pfam" id="PF06237">
    <property type="entry name" value="SLC52_ribofla_tr"/>
    <property type="match status" value="1"/>
</dbReference>
<evidence type="ECO:0000256" key="5">
    <source>
        <dbReference type="ARBA" id="ARBA00022475"/>
    </source>
</evidence>
<evidence type="ECO:0000313" key="11">
    <source>
        <dbReference type="Proteomes" id="UP000708208"/>
    </source>
</evidence>
<feature type="transmembrane region" description="Helical" evidence="9">
    <location>
        <begin position="300"/>
        <end position="321"/>
    </location>
</feature>
<comment type="caution">
    <text evidence="10">The sequence shown here is derived from an EMBL/GenBank/DDBJ whole genome shotgun (WGS) entry which is preliminary data.</text>
</comment>
<comment type="similarity">
    <text evidence="3 9">Belongs to the riboflavin transporter family.</text>
</comment>
<accession>A0A8J2PLF8</accession>
<evidence type="ECO:0000256" key="6">
    <source>
        <dbReference type="ARBA" id="ARBA00022692"/>
    </source>
</evidence>
<proteinExistence type="inferred from homology"/>
<feature type="transmembrane region" description="Helical" evidence="9">
    <location>
        <begin position="67"/>
        <end position="86"/>
    </location>
</feature>
<comment type="function">
    <text evidence="9">Plasma membrane transporter mediating the uptake by cells of the water soluble vitamin B2/riboflavin that plays a key role in biochemical oxidation-reduction reactions of the carbohydrate, lipid, and amino acid metabolism.</text>
</comment>
<evidence type="ECO:0000256" key="2">
    <source>
        <dbReference type="ARBA" id="ARBA00004651"/>
    </source>
</evidence>
<feature type="transmembrane region" description="Helical" evidence="9">
    <location>
        <begin position="98"/>
        <end position="118"/>
    </location>
</feature>
<dbReference type="OrthoDB" id="9995836at2759"/>
<comment type="subcellular location">
    <subcellularLocation>
        <location evidence="2 9">Cell membrane</location>
        <topology evidence="2 9">Multi-pass membrane protein</topology>
    </subcellularLocation>
</comment>
<comment type="catalytic activity">
    <reaction evidence="1 9">
        <text>riboflavin(in) = riboflavin(out)</text>
        <dbReference type="Rhea" id="RHEA:35015"/>
        <dbReference type="ChEBI" id="CHEBI:57986"/>
    </reaction>
</comment>
<evidence type="ECO:0000256" key="7">
    <source>
        <dbReference type="ARBA" id="ARBA00022989"/>
    </source>
</evidence>
<evidence type="ECO:0000256" key="4">
    <source>
        <dbReference type="ARBA" id="ARBA00022448"/>
    </source>
</evidence>
<dbReference type="InterPro" id="IPR009357">
    <property type="entry name" value="Riboflavin_transptr"/>
</dbReference>
<keyword evidence="7 9" id="KW-1133">Transmembrane helix</keyword>
<dbReference type="GO" id="GO:0032217">
    <property type="term" value="F:riboflavin transmembrane transporter activity"/>
    <property type="evidence" value="ECO:0007669"/>
    <property type="project" value="UniProtKB-UniRule"/>
</dbReference>
<feature type="transmembrane region" description="Helical" evidence="9">
    <location>
        <begin position="266"/>
        <end position="288"/>
    </location>
</feature>
<gene>
    <name evidence="10" type="ORF">AFUS01_LOCUS44680</name>
</gene>
<feature type="transmembrane region" description="Helical" evidence="9">
    <location>
        <begin position="364"/>
        <end position="388"/>
    </location>
</feature>